<feature type="compositionally biased region" description="Pro residues" evidence="1">
    <location>
        <begin position="39"/>
        <end position="50"/>
    </location>
</feature>
<feature type="non-terminal residue" evidence="2">
    <location>
        <position position="109"/>
    </location>
</feature>
<feature type="non-terminal residue" evidence="2">
    <location>
        <position position="1"/>
    </location>
</feature>
<protein>
    <submittedName>
        <fullName evidence="2">Uncharacterized protein</fullName>
    </submittedName>
</protein>
<proteinExistence type="predicted"/>
<feature type="compositionally biased region" description="Basic and acidic residues" evidence="1">
    <location>
        <begin position="99"/>
        <end position="109"/>
    </location>
</feature>
<comment type="caution">
    <text evidence="2">The sequence shown here is derived from an EMBL/GenBank/DDBJ whole genome shotgun (WGS) entry which is preliminary data.</text>
</comment>
<feature type="compositionally biased region" description="Low complexity" evidence="1">
    <location>
        <begin position="1"/>
        <end position="17"/>
    </location>
</feature>
<evidence type="ECO:0000256" key="1">
    <source>
        <dbReference type="SAM" id="MobiDB-lite"/>
    </source>
</evidence>
<dbReference type="Proteomes" id="UP000663866">
    <property type="component" value="Unassembled WGS sequence"/>
</dbReference>
<evidence type="ECO:0000313" key="2">
    <source>
        <dbReference type="EMBL" id="CAF4601382.1"/>
    </source>
</evidence>
<name>A0A821C5J9_9BILA</name>
<accession>A0A821C5J9</accession>
<feature type="compositionally biased region" description="Low complexity" evidence="1">
    <location>
        <begin position="51"/>
        <end position="66"/>
    </location>
</feature>
<gene>
    <name evidence="2" type="ORF">OVN521_LOCUS45189</name>
</gene>
<dbReference type="AlphaFoldDB" id="A0A821C5J9"/>
<sequence length="109" mass="11833">PSAFPPSSLPTTSNPSNYAPSTTSFALPSPELLSKMLQTPPPPLPVPAPINNPSTTTTANNNINNADLYDPLKAEDEDEEDNEQKKTPAQKPASRTFNIKKEYTIKIEP</sequence>
<keyword evidence="3" id="KW-1185">Reference proteome</keyword>
<reference evidence="2" key="1">
    <citation type="submission" date="2021-02" db="EMBL/GenBank/DDBJ databases">
        <authorList>
            <person name="Nowell W R."/>
        </authorList>
    </citation>
    <scope>NUCLEOTIDE SEQUENCE</scope>
</reference>
<evidence type="ECO:0000313" key="3">
    <source>
        <dbReference type="Proteomes" id="UP000663866"/>
    </source>
</evidence>
<dbReference type="EMBL" id="CAJOBG010072827">
    <property type="protein sequence ID" value="CAF4601382.1"/>
    <property type="molecule type" value="Genomic_DNA"/>
</dbReference>
<feature type="region of interest" description="Disordered" evidence="1">
    <location>
        <begin position="1"/>
        <end position="109"/>
    </location>
</feature>
<organism evidence="2 3">
    <name type="scientific">Rotaria magnacalcarata</name>
    <dbReference type="NCBI Taxonomy" id="392030"/>
    <lineage>
        <taxon>Eukaryota</taxon>
        <taxon>Metazoa</taxon>
        <taxon>Spiralia</taxon>
        <taxon>Gnathifera</taxon>
        <taxon>Rotifera</taxon>
        <taxon>Eurotatoria</taxon>
        <taxon>Bdelloidea</taxon>
        <taxon>Philodinida</taxon>
        <taxon>Philodinidae</taxon>
        <taxon>Rotaria</taxon>
    </lineage>
</organism>